<protein>
    <submittedName>
        <fullName evidence="2">Uncharacterized protein</fullName>
    </submittedName>
</protein>
<dbReference type="EMBL" id="CP058601">
    <property type="protein sequence ID" value="QLG48334.1"/>
    <property type="molecule type" value="Genomic_DNA"/>
</dbReference>
<dbReference type="Proteomes" id="UP000509241">
    <property type="component" value="Chromosome"/>
</dbReference>
<dbReference type="GeneID" id="56032717"/>
<dbReference type="AlphaFoldDB" id="A0A7D5GGL0"/>
<feature type="compositionally biased region" description="Polar residues" evidence="1">
    <location>
        <begin position="8"/>
        <end position="22"/>
    </location>
</feature>
<accession>A0A7D5GGL0</accession>
<evidence type="ECO:0000256" key="1">
    <source>
        <dbReference type="SAM" id="MobiDB-lite"/>
    </source>
</evidence>
<feature type="region of interest" description="Disordered" evidence="1">
    <location>
        <begin position="43"/>
        <end position="90"/>
    </location>
</feature>
<feature type="region of interest" description="Disordered" evidence="1">
    <location>
        <begin position="1"/>
        <end position="22"/>
    </location>
</feature>
<organism evidence="2 3">
    <name type="scientific">Natrinema halophilum</name>
    <dbReference type="NCBI Taxonomy" id="1699371"/>
    <lineage>
        <taxon>Archaea</taxon>
        <taxon>Methanobacteriati</taxon>
        <taxon>Methanobacteriota</taxon>
        <taxon>Stenosarchaea group</taxon>
        <taxon>Halobacteria</taxon>
        <taxon>Halobacteriales</taxon>
        <taxon>Natrialbaceae</taxon>
        <taxon>Natrinema</taxon>
    </lineage>
</organism>
<sequence>MSALSLLATANPSPNWRSSIDASSNRNAVLELEYDLTDRPFATLERDSSRRPRGTVRDAREGSSCGCVDRPRESTAAEGAEQMSVSSLTL</sequence>
<evidence type="ECO:0000313" key="3">
    <source>
        <dbReference type="Proteomes" id="UP000509241"/>
    </source>
</evidence>
<reference evidence="2 3" key="1">
    <citation type="submission" date="2020-07" db="EMBL/GenBank/DDBJ databases">
        <authorList>
            <person name="Cui H."/>
        </authorList>
    </citation>
    <scope>NUCLEOTIDE SEQUENCE [LARGE SCALE GENOMIC DNA]</scope>
    <source>
        <strain evidence="2 3">YPL8</strain>
    </source>
</reference>
<evidence type="ECO:0000313" key="2">
    <source>
        <dbReference type="EMBL" id="QLG48334.1"/>
    </source>
</evidence>
<keyword evidence="3" id="KW-1185">Reference proteome</keyword>
<proteinExistence type="predicted"/>
<dbReference type="RefSeq" id="WP_179260073.1">
    <property type="nucleotide sequence ID" value="NZ_CP058601.1"/>
</dbReference>
<dbReference type="KEGG" id="haly:HYG82_05460"/>
<gene>
    <name evidence="2" type="ORF">HYG82_05460</name>
</gene>
<feature type="compositionally biased region" description="Basic and acidic residues" evidence="1">
    <location>
        <begin position="44"/>
        <end position="61"/>
    </location>
</feature>
<name>A0A7D5GGL0_9EURY</name>